<dbReference type="EMBL" id="LFJN01000003">
    <property type="protein sequence ID" value="KPI44495.1"/>
    <property type="molecule type" value="Genomic_DNA"/>
</dbReference>
<dbReference type="OrthoDB" id="278212at2759"/>
<keyword evidence="3" id="KW-1185">Reference proteome</keyword>
<evidence type="ECO:0000313" key="3">
    <source>
        <dbReference type="Proteomes" id="UP000038010"/>
    </source>
</evidence>
<protein>
    <submittedName>
        <fullName evidence="2">Mitochondrial acidic protein MAM33</fullName>
    </submittedName>
</protein>
<feature type="compositionally biased region" description="Basic and acidic residues" evidence="1">
    <location>
        <begin position="183"/>
        <end position="194"/>
    </location>
</feature>
<evidence type="ECO:0000256" key="1">
    <source>
        <dbReference type="SAM" id="MobiDB-lite"/>
    </source>
</evidence>
<dbReference type="GO" id="GO:0042256">
    <property type="term" value="P:cytosolic ribosome assembly"/>
    <property type="evidence" value="ECO:0007669"/>
    <property type="project" value="TreeGrafter"/>
</dbReference>
<reference evidence="2 3" key="1">
    <citation type="submission" date="2015-06" db="EMBL/GenBank/DDBJ databases">
        <title>Draft genome of the ant-associated black yeast Phialophora attae CBS 131958.</title>
        <authorList>
            <person name="Moreno L.F."/>
            <person name="Stielow B.J."/>
            <person name="de Hoog S."/>
            <person name="Vicente V.A."/>
            <person name="Weiss V.A."/>
            <person name="de Vries M."/>
            <person name="Cruz L.M."/>
            <person name="Souza E.M."/>
        </authorList>
    </citation>
    <scope>NUCLEOTIDE SEQUENCE [LARGE SCALE GENOMIC DNA]</scope>
    <source>
        <strain evidence="2 3">CBS 131958</strain>
    </source>
</reference>
<gene>
    <name evidence="2" type="ORF">AB675_8324</name>
</gene>
<dbReference type="Proteomes" id="UP000038010">
    <property type="component" value="Unassembled WGS sequence"/>
</dbReference>
<dbReference type="InterPro" id="IPR003428">
    <property type="entry name" value="MAM33"/>
</dbReference>
<name>A0A0N1HG52_9EURO</name>
<evidence type="ECO:0000313" key="2">
    <source>
        <dbReference type="EMBL" id="KPI44495.1"/>
    </source>
</evidence>
<dbReference type="PANTHER" id="PTHR10826">
    <property type="entry name" value="COMPLEMENT COMPONENT 1"/>
    <property type="match status" value="1"/>
</dbReference>
<dbReference type="PANTHER" id="PTHR10826:SF1">
    <property type="entry name" value="COMPLEMENT COMPONENT 1 Q SUBCOMPONENT-BINDING PROTEIN, MITOCHONDRIAL"/>
    <property type="match status" value="1"/>
</dbReference>
<accession>A0A0N1HG52</accession>
<organism evidence="2 3">
    <name type="scientific">Cyphellophora attinorum</name>
    <dbReference type="NCBI Taxonomy" id="1664694"/>
    <lineage>
        <taxon>Eukaryota</taxon>
        <taxon>Fungi</taxon>
        <taxon>Dikarya</taxon>
        <taxon>Ascomycota</taxon>
        <taxon>Pezizomycotina</taxon>
        <taxon>Eurotiomycetes</taxon>
        <taxon>Chaetothyriomycetidae</taxon>
        <taxon>Chaetothyriales</taxon>
        <taxon>Cyphellophoraceae</taxon>
        <taxon>Cyphellophora</taxon>
    </lineage>
</organism>
<comment type="caution">
    <text evidence="2">The sequence shown here is derived from an EMBL/GenBank/DDBJ whole genome shotgun (WGS) entry which is preliminary data.</text>
</comment>
<dbReference type="AlphaFoldDB" id="A0A0N1HG52"/>
<dbReference type="Gene3D" id="3.10.280.10">
    <property type="entry name" value="Mitochondrial glycoprotein"/>
    <property type="match status" value="1"/>
</dbReference>
<dbReference type="SUPFAM" id="SSF54529">
    <property type="entry name" value="Mitochondrial glycoprotein MAM33-like"/>
    <property type="match status" value="1"/>
</dbReference>
<feature type="region of interest" description="Disordered" evidence="1">
    <location>
        <begin position="162"/>
        <end position="198"/>
    </location>
</feature>
<sequence length="304" mass="34055">MNSLRLLGRAVPKSASFRPISSRCYSIASRASPRPSWQPVKKLTYPSFSTSIARREPAGDNDQVLAEKFQSEYELERQTSDPESEPAEIENFKAKGIWEITGRPGTNEIILKREFGNETIKVEVSVLSMFDYNDSAAEELFDEEEDSALGDEDFYDQPKRTINQSGARGGAIDVAPEDSIAPADREGEAADEAPRPSYPIDLDITISKPDKTSIELVARATDGTIEIERLRYVSDPPADDDHTTPYAGPPFTNLDSDLSVMLEQYIAERGINEELAQMLPVIIEHKEQKEYVEWLQNMQKFISA</sequence>
<dbReference type="GO" id="GO:0005759">
    <property type="term" value="C:mitochondrial matrix"/>
    <property type="evidence" value="ECO:0007669"/>
    <property type="project" value="InterPro"/>
</dbReference>
<dbReference type="InterPro" id="IPR036561">
    <property type="entry name" value="MAM33_sf"/>
</dbReference>
<dbReference type="RefSeq" id="XP_018004458.1">
    <property type="nucleotide sequence ID" value="XM_018148762.1"/>
</dbReference>
<dbReference type="STRING" id="1664694.A0A0N1HG52"/>
<dbReference type="VEuPathDB" id="FungiDB:AB675_8324"/>
<dbReference type="GeneID" id="28740642"/>
<proteinExistence type="predicted"/>
<dbReference type="Pfam" id="PF02330">
    <property type="entry name" value="MAM33"/>
    <property type="match status" value="1"/>
</dbReference>